<reference evidence="1 2" key="1">
    <citation type="journal article" date="2014" name="Int. J. Syst. Evol. Microbiol.">
        <title>Phaeodactylibacter xiamenensis gen. nov., sp. nov., a member of the family Saprospiraceae isolated from the marine alga Phaeodactylum tricornutum.</title>
        <authorList>
            <person name="Chen Z.Jr."/>
            <person name="Lei X."/>
            <person name="Lai Q."/>
            <person name="Li Y."/>
            <person name="Zhang B."/>
            <person name="Zhang J."/>
            <person name="Zhang H."/>
            <person name="Yang L."/>
            <person name="Zheng W."/>
            <person name="Tian Y."/>
            <person name="Yu Z."/>
            <person name="Xu H.Jr."/>
            <person name="Zheng T."/>
        </authorList>
    </citation>
    <scope>NUCLEOTIDE SEQUENCE [LARGE SCALE GENOMIC DNA]</scope>
    <source>
        <strain evidence="1 2">KD52</strain>
    </source>
</reference>
<dbReference type="AlphaFoldDB" id="A0A098SC66"/>
<sequence length="219" mass="24628">MGLCPSLKAQSSFRIHAMALTTSERFELSPEVMGYRPERSQSYGNQVSAQWVSKSRIGAIASVIWQTLSNNDDRYYDELQELRHEAEGNSDRSFECMTGVSYHVFPEGKPVQIELRALGGYRSLSLGQQTETYISTVTYQQEQRTYQFEQQGGWVFMPGIVVEVCPQESPIGGVLQISSWHASSQQDLQVLSVDGQERMESFRMKSNGVSLAVGLVYAF</sequence>
<keyword evidence="2" id="KW-1185">Reference proteome</keyword>
<comment type="caution">
    <text evidence="1">The sequence shown here is derived from an EMBL/GenBank/DDBJ whole genome shotgun (WGS) entry which is preliminary data.</text>
</comment>
<gene>
    <name evidence="1" type="ORF">IX84_08160</name>
</gene>
<dbReference type="Proteomes" id="UP000029736">
    <property type="component" value="Unassembled WGS sequence"/>
</dbReference>
<dbReference type="EMBL" id="JPOS01000018">
    <property type="protein sequence ID" value="KGE88632.1"/>
    <property type="molecule type" value="Genomic_DNA"/>
</dbReference>
<evidence type="ECO:0000313" key="1">
    <source>
        <dbReference type="EMBL" id="KGE88632.1"/>
    </source>
</evidence>
<name>A0A098SC66_9BACT</name>
<protein>
    <submittedName>
        <fullName evidence="1">Uncharacterized protein</fullName>
    </submittedName>
</protein>
<evidence type="ECO:0000313" key="2">
    <source>
        <dbReference type="Proteomes" id="UP000029736"/>
    </source>
</evidence>
<organism evidence="1 2">
    <name type="scientific">Phaeodactylibacter xiamenensis</name>
    <dbReference type="NCBI Taxonomy" id="1524460"/>
    <lineage>
        <taxon>Bacteria</taxon>
        <taxon>Pseudomonadati</taxon>
        <taxon>Bacteroidota</taxon>
        <taxon>Saprospiria</taxon>
        <taxon>Saprospirales</taxon>
        <taxon>Haliscomenobacteraceae</taxon>
        <taxon>Phaeodactylibacter</taxon>
    </lineage>
</organism>
<proteinExistence type="predicted"/>
<accession>A0A098SC66</accession>
<dbReference type="STRING" id="1524460.IX84_08160"/>